<dbReference type="InterPro" id="IPR027396">
    <property type="entry name" value="DsrEFH-like"/>
</dbReference>
<dbReference type="Gene3D" id="3.40.1260.10">
    <property type="entry name" value="DsrEFH-like"/>
    <property type="match status" value="1"/>
</dbReference>
<dbReference type="AlphaFoldDB" id="A0A1N7PY56"/>
<dbReference type="InterPro" id="IPR003787">
    <property type="entry name" value="Sulphur_relay_DsrE/F-like"/>
</dbReference>
<name>A0A1N7PY56_9GAMM</name>
<dbReference type="SUPFAM" id="SSF75169">
    <property type="entry name" value="DsrEFH-like"/>
    <property type="match status" value="1"/>
</dbReference>
<reference evidence="2" key="1">
    <citation type="submission" date="2017-01" db="EMBL/GenBank/DDBJ databases">
        <authorList>
            <person name="Varghese N."/>
            <person name="Submissions S."/>
        </authorList>
    </citation>
    <scope>NUCLEOTIDE SEQUENCE [LARGE SCALE GENOMIC DNA]</scope>
    <source>
        <strain evidence="2">DSM 24913</strain>
    </source>
</reference>
<protein>
    <submittedName>
        <fullName evidence="1">tRNA 2-thiouridine synthesizing protein C</fullName>
    </submittedName>
</protein>
<dbReference type="RefSeq" id="WP_076517708.1">
    <property type="nucleotide sequence ID" value="NZ_FTOH01000012.1"/>
</dbReference>
<dbReference type="Proteomes" id="UP000185639">
    <property type="component" value="Unassembled WGS sequence"/>
</dbReference>
<dbReference type="EMBL" id="FTOH01000012">
    <property type="protein sequence ID" value="SIT15544.1"/>
    <property type="molecule type" value="Genomic_DNA"/>
</dbReference>
<keyword evidence="2" id="KW-1185">Reference proteome</keyword>
<dbReference type="OrthoDB" id="9789418at2"/>
<dbReference type="Pfam" id="PF02635">
    <property type="entry name" value="DsrE"/>
    <property type="match status" value="1"/>
</dbReference>
<proteinExistence type="predicted"/>
<dbReference type="STRING" id="484498.SAMN05421686_11231"/>
<accession>A0A1N7PY56</accession>
<sequence length="114" mass="12187">MSSSILINITRPPTPDCEALEYALAMAAFDIEVKILFSGRGIDWLNARQASRKPGGKSPAKLLAALPMYGIDDIAVVGGPAISDESPKTFGTCQTISQQEAANWARDAHHVVSF</sequence>
<gene>
    <name evidence="1" type="ORF">SAMN05421686_11231</name>
</gene>
<evidence type="ECO:0000313" key="1">
    <source>
        <dbReference type="EMBL" id="SIT15544.1"/>
    </source>
</evidence>
<organism evidence="1 2">
    <name type="scientific">Thalassolituus maritimus</name>
    <dbReference type="NCBI Taxonomy" id="484498"/>
    <lineage>
        <taxon>Bacteria</taxon>
        <taxon>Pseudomonadati</taxon>
        <taxon>Pseudomonadota</taxon>
        <taxon>Gammaproteobacteria</taxon>
        <taxon>Oceanospirillales</taxon>
        <taxon>Oceanospirillaceae</taxon>
        <taxon>Thalassolituus</taxon>
    </lineage>
</organism>
<evidence type="ECO:0000313" key="2">
    <source>
        <dbReference type="Proteomes" id="UP000185639"/>
    </source>
</evidence>